<sequence length="368" mass="41719">MHFVHILSYTWENGGASKVVYDLAKFQVENGDKATVITMDMPGHKRYKDIEGVQFISVQPHLLTRFFPLFSVELWKILKENKQGFDVIHLHGLWNFTLLAAHLLGLHQKSIVTVHGCAHPYTFMGNRLKRALFTFSFQKNFLKKVKMIHVLHHGELNEVEDYMGAKSLNIRIIPNGIDIPEIPNNRPDEGKRVLFLSRLHQKKGLDLLLPAFKKVLLQVPDAELIIAGPDFGMLDFVQDFILKNKLENSIKYIGTVNGQAKTDLLLSSKVFALPSYSEGFSIAVLEALVYQIPVVVSTETGLSNEIKESEAGIVIEFNDDSISYAIIDLLKNAEKAKEIAQNGRKLVLERFETNKVCSLFDQEVKKLF</sequence>
<dbReference type="SUPFAM" id="SSF53756">
    <property type="entry name" value="UDP-Glycosyltransferase/glycogen phosphorylase"/>
    <property type="match status" value="1"/>
</dbReference>
<dbReference type="Proteomes" id="UP001204144">
    <property type="component" value="Unassembled WGS sequence"/>
</dbReference>
<accession>A0AAE3KTZ1</accession>
<dbReference type="Pfam" id="PF00534">
    <property type="entry name" value="Glycos_transf_1"/>
    <property type="match status" value="1"/>
</dbReference>
<proteinExistence type="predicted"/>
<dbReference type="AlphaFoldDB" id="A0AAE3KTZ1"/>
<feature type="domain" description="Glycosyl transferase family 1" evidence="1">
    <location>
        <begin position="184"/>
        <end position="345"/>
    </location>
</feature>
<dbReference type="PANTHER" id="PTHR45947">
    <property type="entry name" value="SULFOQUINOVOSYL TRANSFERASE SQD2"/>
    <property type="match status" value="1"/>
</dbReference>
<dbReference type="GO" id="GO:0016757">
    <property type="term" value="F:glycosyltransferase activity"/>
    <property type="evidence" value="ECO:0007669"/>
    <property type="project" value="InterPro"/>
</dbReference>
<keyword evidence="4" id="KW-1185">Reference proteome</keyword>
<dbReference type="EMBL" id="RJUF01000174">
    <property type="protein sequence ID" value="MCP9764543.1"/>
    <property type="molecule type" value="Genomic_DNA"/>
</dbReference>
<dbReference type="InterPro" id="IPR050194">
    <property type="entry name" value="Glycosyltransferase_grp1"/>
</dbReference>
<reference evidence="3 4" key="1">
    <citation type="submission" date="2018-11" db="EMBL/GenBank/DDBJ databases">
        <title>Novel bacteria species description.</title>
        <authorList>
            <person name="Han J.-H."/>
        </authorList>
    </citation>
    <scope>NUCLEOTIDE SEQUENCE [LARGE SCALE GENOMIC DNA]</scope>
    <source>
        <strain evidence="3 4">KCTC23259</strain>
    </source>
</reference>
<dbReference type="RefSeq" id="WP_255038236.1">
    <property type="nucleotide sequence ID" value="NZ_RJUF01000174.1"/>
</dbReference>
<protein>
    <submittedName>
        <fullName evidence="3">Glycosyltransferase</fullName>
    </submittedName>
</protein>
<dbReference type="PANTHER" id="PTHR45947:SF3">
    <property type="entry name" value="SULFOQUINOVOSYL TRANSFERASE SQD2"/>
    <property type="match status" value="1"/>
</dbReference>
<feature type="domain" description="Glycosyltransferase subfamily 4-like N-terminal" evidence="2">
    <location>
        <begin position="14"/>
        <end position="179"/>
    </location>
</feature>
<comment type="caution">
    <text evidence="3">The sequence shown here is derived from an EMBL/GenBank/DDBJ whole genome shotgun (WGS) entry which is preliminary data.</text>
</comment>
<dbReference type="InterPro" id="IPR028098">
    <property type="entry name" value="Glyco_trans_4-like_N"/>
</dbReference>
<evidence type="ECO:0000259" key="1">
    <source>
        <dbReference type="Pfam" id="PF00534"/>
    </source>
</evidence>
<organism evidence="3 4">
    <name type="scientific">Lacihabitans soyangensis</name>
    <dbReference type="NCBI Taxonomy" id="869394"/>
    <lineage>
        <taxon>Bacteria</taxon>
        <taxon>Pseudomonadati</taxon>
        <taxon>Bacteroidota</taxon>
        <taxon>Cytophagia</taxon>
        <taxon>Cytophagales</taxon>
        <taxon>Leadbetterellaceae</taxon>
        <taxon>Lacihabitans</taxon>
    </lineage>
</organism>
<evidence type="ECO:0000313" key="3">
    <source>
        <dbReference type="EMBL" id="MCP9764543.1"/>
    </source>
</evidence>
<gene>
    <name evidence="3" type="ORF">EGI31_16505</name>
</gene>
<dbReference type="InterPro" id="IPR001296">
    <property type="entry name" value="Glyco_trans_1"/>
</dbReference>
<dbReference type="Pfam" id="PF13439">
    <property type="entry name" value="Glyco_transf_4"/>
    <property type="match status" value="1"/>
</dbReference>
<evidence type="ECO:0000313" key="4">
    <source>
        <dbReference type="Proteomes" id="UP001204144"/>
    </source>
</evidence>
<dbReference type="Gene3D" id="3.40.50.2000">
    <property type="entry name" value="Glycogen Phosphorylase B"/>
    <property type="match status" value="2"/>
</dbReference>
<name>A0AAE3KTZ1_9BACT</name>
<evidence type="ECO:0000259" key="2">
    <source>
        <dbReference type="Pfam" id="PF13439"/>
    </source>
</evidence>